<dbReference type="SUPFAM" id="SSF56645">
    <property type="entry name" value="Acyl-CoA dehydrogenase NM domain-like"/>
    <property type="match status" value="1"/>
</dbReference>
<dbReference type="GO" id="GO:0050660">
    <property type="term" value="F:flavin adenine dinucleotide binding"/>
    <property type="evidence" value="ECO:0007669"/>
    <property type="project" value="InterPro"/>
</dbReference>
<keyword evidence="11" id="KW-1185">Reference proteome</keyword>
<evidence type="ECO:0000259" key="8">
    <source>
        <dbReference type="Pfam" id="PF02770"/>
    </source>
</evidence>
<accession>A0AAD6D922</accession>
<gene>
    <name evidence="10" type="ORF">N7494_000922</name>
</gene>
<dbReference type="AlphaFoldDB" id="A0AAD6D922"/>
<dbReference type="InterPro" id="IPR006089">
    <property type="entry name" value="Acyl-CoA_DH_CS"/>
</dbReference>
<dbReference type="Gene3D" id="1.10.540.10">
    <property type="entry name" value="Acyl-CoA dehydrogenase/oxidase, N-terminal domain"/>
    <property type="match status" value="1"/>
</dbReference>
<dbReference type="Gene3D" id="1.20.140.10">
    <property type="entry name" value="Butyryl-CoA Dehydrogenase, subunit A, domain 3"/>
    <property type="match status" value="1"/>
</dbReference>
<protein>
    <recommendedName>
        <fullName evidence="12">Acyl-CoA dehydrogenase</fullName>
    </recommendedName>
</protein>
<comment type="similarity">
    <text evidence="2 6">Belongs to the acyl-CoA dehydrogenase family.</text>
</comment>
<evidence type="ECO:0000259" key="9">
    <source>
        <dbReference type="Pfam" id="PF02771"/>
    </source>
</evidence>
<dbReference type="Proteomes" id="UP001220324">
    <property type="component" value="Unassembled WGS sequence"/>
</dbReference>
<name>A0AAD6D922_9EURO</name>
<feature type="domain" description="Acyl-CoA dehydrogenase/oxidase C-terminal" evidence="7">
    <location>
        <begin position="263"/>
        <end position="415"/>
    </location>
</feature>
<dbReference type="InterPro" id="IPR037069">
    <property type="entry name" value="AcylCoA_DH/ox_N_sf"/>
</dbReference>
<evidence type="ECO:0000256" key="1">
    <source>
        <dbReference type="ARBA" id="ARBA00001974"/>
    </source>
</evidence>
<sequence>MASALTSDIPSADPTWHRRHDHPYFKESHHKLQRFVREYVDREIAPNVEEWEKQGYVPEAAFKRHASLGFLAASAFPLPKDYVKGLTLPAGLSVDEWDEFHDAVIIDEMARCACLGTVWGINGGATVGGPPIDNYGTPTQKEKYLAPLLRGQQRHCLCVTEPAAGSDVAGLTTTAKKTPDGKHYVLNGEKKWVTQGQWADHGLVAARTGPANAKGLSVFIVPLATKGISRRKIENSGVSSSGSTFMEFDEVLVPAENLLGQENHGFEVIMSTFAHERLWVGITALRLGRIAYEDSYRHALKRETFGKPLFENQVIRQKFSRMANLLEPTQAFMEELVYRSVRMPSLNFSPLAAMLKVQAAHNLEKISRESQQVFGGLGYSRQGQGQRVEQISRDVRVLVVSGGSEEILLDMIAKQQRKLAHL</sequence>
<dbReference type="FunFam" id="2.40.110.10:FF:000002">
    <property type="entry name" value="Acyl-CoA dehydrogenase fadE12"/>
    <property type="match status" value="1"/>
</dbReference>
<dbReference type="InterPro" id="IPR046373">
    <property type="entry name" value="Acyl-CoA_Oxase/DH_mid-dom_sf"/>
</dbReference>
<dbReference type="Pfam" id="PF02770">
    <property type="entry name" value="Acyl-CoA_dh_M"/>
    <property type="match status" value="1"/>
</dbReference>
<feature type="domain" description="Acyl-CoA dehydrogenase/oxidase N-terminal" evidence="9">
    <location>
        <begin position="27"/>
        <end position="152"/>
    </location>
</feature>
<dbReference type="GO" id="GO:0033539">
    <property type="term" value="P:fatty acid beta-oxidation using acyl-CoA dehydrogenase"/>
    <property type="evidence" value="ECO:0007669"/>
    <property type="project" value="TreeGrafter"/>
</dbReference>
<evidence type="ECO:0000259" key="7">
    <source>
        <dbReference type="Pfam" id="PF00441"/>
    </source>
</evidence>
<dbReference type="InterPro" id="IPR009075">
    <property type="entry name" value="AcylCo_DH/oxidase_C"/>
</dbReference>
<dbReference type="Pfam" id="PF02771">
    <property type="entry name" value="Acyl-CoA_dh_N"/>
    <property type="match status" value="1"/>
</dbReference>
<dbReference type="Gene3D" id="2.40.110.10">
    <property type="entry name" value="Butyryl-CoA Dehydrogenase, subunit A, domain 2"/>
    <property type="match status" value="1"/>
</dbReference>
<dbReference type="Pfam" id="PF00441">
    <property type="entry name" value="Acyl-CoA_dh_1"/>
    <property type="match status" value="1"/>
</dbReference>
<evidence type="ECO:0008006" key="12">
    <source>
        <dbReference type="Google" id="ProtNLM"/>
    </source>
</evidence>
<evidence type="ECO:0000313" key="11">
    <source>
        <dbReference type="Proteomes" id="UP001220324"/>
    </source>
</evidence>
<evidence type="ECO:0000256" key="3">
    <source>
        <dbReference type="ARBA" id="ARBA00022630"/>
    </source>
</evidence>
<dbReference type="EMBL" id="JAQIZZ010000001">
    <property type="protein sequence ID" value="KAJ5557007.1"/>
    <property type="molecule type" value="Genomic_DNA"/>
</dbReference>
<reference evidence="10 11" key="1">
    <citation type="journal article" date="2023" name="IMA Fungus">
        <title>Comparative genomic study of the Penicillium genus elucidates a diverse pangenome and 15 lateral gene transfer events.</title>
        <authorList>
            <person name="Petersen C."/>
            <person name="Sorensen T."/>
            <person name="Nielsen M.R."/>
            <person name="Sondergaard T.E."/>
            <person name="Sorensen J.L."/>
            <person name="Fitzpatrick D.A."/>
            <person name="Frisvad J.C."/>
            <person name="Nielsen K.L."/>
        </authorList>
    </citation>
    <scope>NUCLEOTIDE SEQUENCE [LARGE SCALE GENOMIC DNA]</scope>
    <source>
        <strain evidence="10 11">IBT 35679</strain>
    </source>
</reference>
<keyword evidence="5 6" id="KW-0560">Oxidoreductase</keyword>
<dbReference type="InterPro" id="IPR036250">
    <property type="entry name" value="AcylCo_DH-like_C"/>
</dbReference>
<dbReference type="PROSITE" id="PS00072">
    <property type="entry name" value="ACYL_COA_DH_1"/>
    <property type="match status" value="1"/>
</dbReference>
<feature type="domain" description="Acyl-CoA oxidase/dehydrogenase middle" evidence="8">
    <location>
        <begin position="156"/>
        <end position="251"/>
    </location>
</feature>
<dbReference type="InterPro" id="IPR006091">
    <property type="entry name" value="Acyl-CoA_Oxase/DH_mid-dom"/>
</dbReference>
<dbReference type="InterPro" id="IPR009100">
    <property type="entry name" value="AcylCoA_DH/oxidase_NM_dom_sf"/>
</dbReference>
<dbReference type="InterPro" id="IPR050741">
    <property type="entry name" value="Acyl-CoA_dehydrogenase"/>
</dbReference>
<evidence type="ECO:0000256" key="6">
    <source>
        <dbReference type="RuleBase" id="RU362125"/>
    </source>
</evidence>
<evidence type="ECO:0000256" key="4">
    <source>
        <dbReference type="ARBA" id="ARBA00022827"/>
    </source>
</evidence>
<keyword evidence="3 6" id="KW-0285">Flavoprotein</keyword>
<dbReference type="PANTHER" id="PTHR48083">
    <property type="entry name" value="MEDIUM-CHAIN SPECIFIC ACYL-COA DEHYDROGENASE, MITOCHONDRIAL-RELATED"/>
    <property type="match status" value="1"/>
</dbReference>
<dbReference type="InterPro" id="IPR013786">
    <property type="entry name" value="AcylCoA_DH/ox_N"/>
</dbReference>
<dbReference type="GO" id="GO:0003995">
    <property type="term" value="F:acyl-CoA dehydrogenase activity"/>
    <property type="evidence" value="ECO:0007669"/>
    <property type="project" value="InterPro"/>
</dbReference>
<evidence type="ECO:0000313" key="10">
    <source>
        <dbReference type="EMBL" id="KAJ5557007.1"/>
    </source>
</evidence>
<comment type="caution">
    <text evidence="10">The sequence shown here is derived from an EMBL/GenBank/DDBJ whole genome shotgun (WGS) entry which is preliminary data.</text>
</comment>
<dbReference type="SUPFAM" id="SSF47203">
    <property type="entry name" value="Acyl-CoA dehydrogenase C-terminal domain-like"/>
    <property type="match status" value="1"/>
</dbReference>
<keyword evidence="4 6" id="KW-0274">FAD</keyword>
<comment type="cofactor">
    <cofactor evidence="1 6">
        <name>FAD</name>
        <dbReference type="ChEBI" id="CHEBI:57692"/>
    </cofactor>
</comment>
<dbReference type="PANTHER" id="PTHR48083:SF17">
    <property type="entry name" value="ACYL-COA DEHYDROGENASE (AFU_ORTHOLOGUE AFUA_2G16630)-RELATED"/>
    <property type="match status" value="1"/>
</dbReference>
<evidence type="ECO:0000256" key="5">
    <source>
        <dbReference type="ARBA" id="ARBA00023002"/>
    </source>
</evidence>
<organism evidence="10 11">
    <name type="scientific">Penicillium frequentans</name>
    <dbReference type="NCBI Taxonomy" id="3151616"/>
    <lineage>
        <taxon>Eukaryota</taxon>
        <taxon>Fungi</taxon>
        <taxon>Dikarya</taxon>
        <taxon>Ascomycota</taxon>
        <taxon>Pezizomycotina</taxon>
        <taxon>Eurotiomycetes</taxon>
        <taxon>Eurotiomycetidae</taxon>
        <taxon>Eurotiales</taxon>
        <taxon>Aspergillaceae</taxon>
        <taxon>Penicillium</taxon>
    </lineage>
</organism>
<proteinExistence type="inferred from homology"/>
<dbReference type="GO" id="GO:0005737">
    <property type="term" value="C:cytoplasm"/>
    <property type="evidence" value="ECO:0007669"/>
    <property type="project" value="TreeGrafter"/>
</dbReference>
<evidence type="ECO:0000256" key="2">
    <source>
        <dbReference type="ARBA" id="ARBA00009347"/>
    </source>
</evidence>